<sequence length="225" mass="24102">MQTYLITGANRGIGLEMTRQALELGLRVIATCRDPSSAAELAALEGLLDIQALDVTDQSSVDALAATLTGVALDVLINNAGVMATHQSIDDMDYEEWMTSFAINAIAPWRVSVAFEQHLKSSSRPRVATLTSQMASLKRAGSDRVAYRSSKAAANMAMRTLALEWQAKGITVCSLHPGWVQTDMGGSNAALGVVESASGLLEVIDGLSLKDTGRFLDYEGERLPW</sequence>
<keyword evidence="6" id="KW-1185">Reference proteome</keyword>
<dbReference type="PRINTS" id="PR00081">
    <property type="entry name" value="GDHRDH"/>
</dbReference>
<comment type="similarity">
    <text evidence="1">Belongs to the short-chain dehydrogenases/reductases (SDR) family.</text>
</comment>
<dbReference type="SMART" id="SM00822">
    <property type="entry name" value="PKS_KR"/>
    <property type="match status" value="1"/>
</dbReference>
<dbReference type="PANTHER" id="PTHR43544">
    <property type="entry name" value="SHORT-CHAIN DEHYDROGENASE/REDUCTASE"/>
    <property type="match status" value="1"/>
</dbReference>
<evidence type="ECO:0000256" key="2">
    <source>
        <dbReference type="ARBA" id="ARBA00022857"/>
    </source>
</evidence>
<dbReference type="Gene3D" id="3.40.50.720">
    <property type="entry name" value="NAD(P)-binding Rossmann-like Domain"/>
    <property type="match status" value="1"/>
</dbReference>
<proteinExistence type="inferred from homology"/>
<evidence type="ECO:0000256" key="3">
    <source>
        <dbReference type="ARBA" id="ARBA00023002"/>
    </source>
</evidence>
<dbReference type="SUPFAM" id="SSF51735">
    <property type="entry name" value="NAD(P)-binding Rossmann-fold domains"/>
    <property type="match status" value="1"/>
</dbReference>
<gene>
    <name evidence="5" type="primary">csgA_1</name>
    <name evidence="5" type="ORF">IMCC3135_05560</name>
</gene>
<evidence type="ECO:0000259" key="4">
    <source>
        <dbReference type="SMART" id="SM00822"/>
    </source>
</evidence>
<dbReference type="GO" id="GO:0016491">
    <property type="term" value="F:oxidoreductase activity"/>
    <property type="evidence" value="ECO:0007669"/>
    <property type="project" value="UniProtKB-KW"/>
</dbReference>
<keyword evidence="3" id="KW-0560">Oxidoreductase</keyword>
<name>A0A2Z2NVN9_9GAMM</name>
<evidence type="ECO:0000313" key="6">
    <source>
        <dbReference type="Proteomes" id="UP000250079"/>
    </source>
</evidence>
<keyword evidence="2" id="KW-0521">NADP</keyword>
<dbReference type="RefSeq" id="WP_088916689.1">
    <property type="nucleotide sequence ID" value="NZ_CP018632.1"/>
</dbReference>
<dbReference type="Pfam" id="PF00106">
    <property type="entry name" value="adh_short"/>
    <property type="match status" value="1"/>
</dbReference>
<dbReference type="CDD" id="cd05325">
    <property type="entry name" value="carb_red_sniffer_like_SDR_c"/>
    <property type="match status" value="1"/>
</dbReference>
<dbReference type="InterPro" id="IPR051468">
    <property type="entry name" value="Fungal_SecMetab_SDRs"/>
</dbReference>
<dbReference type="Proteomes" id="UP000250079">
    <property type="component" value="Chromosome"/>
</dbReference>
<protein>
    <submittedName>
        <fullName evidence="5">C-factor</fullName>
    </submittedName>
</protein>
<dbReference type="EMBL" id="CP018632">
    <property type="protein sequence ID" value="ASJ71224.1"/>
    <property type="molecule type" value="Genomic_DNA"/>
</dbReference>
<dbReference type="InterPro" id="IPR002347">
    <property type="entry name" value="SDR_fam"/>
</dbReference>
<reference evidence="5 6" key="1">
    <citation type="submission" date="2016-12" db="EMBL/GenBank/DDBJ databases">
        <authorList>
            <person name="Song W.-J."/>
            <person name="Kurnit D.M."/>
        </authorList>
    </citation>
    <scope>NUCLEOTIDE SEQUENCE [LARGE SCALE GENOMIC DNA]</scope>
    <source>
        <strain evidence="5 6">IMCC3135</strain>
    </source>
</reference>
<dbReference type="AlphaFoldDB" id="A0A2Z2NVN9"/>
<dbReference type="GO" id="GO:0005737">
    <property type="term" value="C:cytoplasm"/>
    <property type="evidence" value="ECO:0007669"/>
    <property type="project" value="TreeGrafter"/>
</dbReference>
<dbReference type="InterPro" id="IPR036291">
    <property type="entry name" value="NAD(P)-bd_dom_sf"/>
</dbReference>
<evidence type="ECO:0000256" key="1">
    <source>
        <dbReference type="ARBA" id="ARBA00006484"/>
    </source>
</evidence>
<organism evidence="5 6">
    <name type="scientific">Granulosicoccus antarcticus IMCC3135</name>
    <dbReference type="NCBI Taxonomy" id="1192854"/>
    <lineage>
        <taxon>Bacteria</taxon>
        <taxon>Pseudomonadati</taxon>
        <taxon>Pseudomonadota</taxon>
        <taxon>Gammaproteobacteria</taxon>
        <taxon>Chromatiales</taxon>
        <taxon>Granulosicoccaceae</taxon>
        <taxon>Granulosicoccus</taxon>
    </lineage>
</organism>
<feature type="domain" description="Ketoreductase" evidence="4">
    <location>
        <begin position="2"/>
        <end position="218"/>
    </location>
</feature>
<dbReference type="OrthoDB" id="5786478at2"/>
<dbReference type="PANTHER" id="PTHR43544:SF7">
    <property type="entry name" value="NADB-LER2"/>
    <property type="match status" value="1"/>
</dbReference>
<dbReference type="InterPro" id="IPR057326">
    <property type="entry name" value="KR_dom"/>
</dbReference>
<accession>A0A2Z2NVN9</accession>
<evidence type="ECO:0000313" key="5">
    <source>
        <dbReference type="EMBL" id="ASJ71224.1"/>
    </source>
</evidence>
<dbReference type="KEGG" id="gai:IMCC3135_05560"/>